<evidence type="ECO:0000256" key="5">
    <source>
        <dbReference type="ARBA" id="ARBA00023004"/>
    </source>
</evidence>
<dbReference type="Gene3D" id="1.10.630.10">
    <property type="entry name" value="Cytochrome P450"/>
    <property type="match status" value="1"/>
</dbReference>
<dbReference type="GO" id="GO:0020037">
    <property type="term" value="F:heme binding"/>
    <property type="evidence" value="ECO:0007669"/>
    <property type="project" value="InterPro"/>
</dbReference>
<dbReference type="InterPro" id="IPR036396">
    <property type="entry name" value="Cyt_P450_sf"/>
</dbReference>
<evidence type="ECO:0000256" key="7">
    <source>
        <dbReference type="RuleBase" id="RU000461"/>
    </source>
</evidence>
<gene>
    <name evidence="8" type="ORF">BJ508DRAFT_413555</name>
</gene>
<evidence type="ECO:0000256" key="2">
    <source>
        <dbReference type="ARBA" id="ARBA00010617"/>
    </source>
</evidence>
<dbReference type="GO" id="GO:0005506">
    <property type="term" value="F:iron ion binding"/>
    <property type="evidence" value="ECO:0007669"/>
    <property type="project" value="InterPro"/>
</dbReference>
<evidence type="ECO:0000256" key="3">
    <source>
        <dbReference type="ARBA" id="ARBA00022723"/>
    </source>
</evidence>
<comment type="cofactor">
    <cofactor evidence="1">
        <name>heme</name>
        <dbReference type="ChEBI" id="CHEBI:30413"/>
    </cofactor>
</comment>
<sequence length="505" mass="58167">MLADLLPPFPVLVALGLVSTVFAAIFNHIQTNNRLKRLGVRARKRDDYNPLFLGADVVWNGVQSGKVNKTIDNWFDGFKTNSTGTAEFTILGYFRVLMTMDPENIKAILATQFNDFGKGERFHHQWKEFLGDSIFATDGQMWHNSRQLIRPQFLKERIADLHTFERHIQEMFKYLPVDGSPVDIADFFYRYTLDNATDFLLGHSVGSLHNPKARFADAFQYIQRFQNNIARSGPFWRLWNRKKYNEEIQVLNDFVNPFVETTLQMKPEDLKPKTDTEYNFLHALAEFTTDRTILRDQLVAVLLAARDTTAATMSWLFHEISTRPDVVKKIRAEILEIVGPTDTPTYAQLKDCKYLMHVINETLRLYPAVPFNVRTALKDTVLPRGGGDNGMEPIAILKGTDVSYSTLCMQRREDIFGPDVNEFKPERWETWTPKSWQFIPFNGGPRICIGQQFAYTEIQYTLVRLFQKVESVEERMGGRKQELKAEVVITPAYPVMVALNPAKSQ</sequence>
<organism evidence="8 9">
    <name type="scientific">Ascobolus immersus RN42</name>
    <dbReference type="NCBI Taxonomy" id="1160509"/>
    <lineage>
        <taxon>Eukaryota</taxon>
        <taxon>Fungi</taxon>
        <taxon>Dikarya</taxon>
        <taxon>Ascomycota</taxon>
        <taxon>Pezizomycotina</taxon>
        <taxon>Pezizomycetes</taxon>
        <taxon>Pezizales</taxon>
        <taxon>Ascobolaceae</taxon>
        <taxon>Ascobolus</taxon>
    </lineage>
</organism>
<dbReference type="PROSITE" id="PS00086">
    <property type="entry name" value="CYTOCHROME_P450"/>
    <property type="match status" value="1"/>
</dbReference>
<dbReference type="InterPro" id="IPR002974">
    <property type="entry name" value="Cyt_P450_E_CYP52_ascomycetes"/>
</dbReference>
<dbReference type="Pfam" id="PF00067">
    <property type="entry name" value="p450"/>
    <property type="match status" value="1"/>
</dbReference>
<accession>A0A3N4IF98</accession>
<evidence type="ECO:0000313" key="8">
    <source>
        <dbReference type="EMBL" id="RPA83358.1"/>
    </source>
</evidence>
<keyword evidence="7" id="KW-0349">Heme</keyword>
<dbReference type="GO" id="GO:0016712">
    <property type="term" value="F:oxidoreductase activity, acting on paired donors, with incorporation or reduction of molecular oxygen, reduced flavin or flavoprotein as one donor, and incorporation of one atom of oxygen"/>
    <property type="evidence" value="ECO:0007669"/>
    <property type="project" value="InterPro"/>
</dbReference>
<evidence type="ECO:0000256" key="1">
    <source>
        <dbReference type="ARBA" id="ARBA00001971"/>
    </source>
</evidence>
<proteinExistence type="inferred from homology"/>
<dbReference type="InterPro" id="IPR001128">
    <property type="entry name" value="Cyt_P450"/>
</dbReference>
<keyword evidence="3 7" id="KW-0479">Metal-binding</keyword>
<dbReference type="Proteomes" id="UP000275078">
    <property type="component" value="Unassembled WGS sequence"/>
</dbReference>
<dbReference type="InterPro" id="IPR047146">
    <property type="entry name" value="Cyt_P450_E_CYP52_fungi"/>
</dbReference>
<dbReference type="InterPro" id="IPR017972">
    <property type="entry name" value="Cyt_P450_CS"/>
</dbReference>
<evidence type="ECO:0000313" key="9">
    <source>
        <dbReference type="Proteomes" id="UP000275078"/>
    </source>
</evidence>
<keyword evidence="6 7" id="KW-0503">Monooxygenase</keyword>
<evidence type="ECO:0000256" key="4">
    <source>
        <dbReference type="ARBA" id="ARBA00023002"/>
    </source>
</evidence>
<dbReference type="PANTHER" id="PTHR24287">
    <property type="entry name" value="P450, PUTATIVE (EUROFUNG)-RELATED"/>
    <property type="match status" value="1"/>
</dbReference>
<dbReference type="CDD" id="cd11063">
    <property type="entry name" value="CYP52"/>
    <property type="match status" value="1"/>
</dbReference>
<dbReference type="AlphaFoldDB" id="A0A3N4IF98"/>
<keyword evidence="5 7" id="KW-0408">Iron</keyword>
<keyword evidence="4 7" id="KW-0560">Oxidoreductase</keyword>
<reference evidence="8 9" key="1">
    <citation type="journal article" date="2018" name="Nat. Ecol. Evol.">
        <title>Pezizomycetes genomes reveal the molecular basis of ectomycorrhizal truffle lifestyle.</title>
        <authorList>
            <person name="Murat C."/>
            <person name="Payen T."/>
            <person name="Noel B."/>
            <person name="Kuo A."/>
            <person name="Morin E."/>
            <person name="Chen J."/>
            <person name="Kohler A."/>
            <person name="Krizsan K."/>
            <person name="Balestrini R."/>
            <person name="Da Silva C."/>
            <person name="Montanini B."/>
            <person name="Hainaut M."/>
            <person name="Levati E."/>
            <person name="Barry K.W."/>
            <person name="Belfiori B."/>
            <person name="Cichocki N."/>
            <person name="Clum A."/>
            <person name="Dockter R.B."/>
            <person name="Fauchery L."/>
            <person name="Guy J."/>
            <person name="Iotti M."/>
            <person name="Le Tacon F."/>
            <person name="Lindquist E.A."/>
            <person name="Lipzen A."/>
            <person name="Malagnac F."/>
            <person name="Mello A."/>
            <person name="Molinier V."/>
            <person name="Miyauchi S."/>
            <person name="Poulain J."/>
            <person name="Riccioni C."/>
            <person name="Rubini A."/>
            <person name="Sitrit Y."/>
            <person name="Splivallo R."/>
            <person name="Traeger S."/>
            <person name="Wang M."/>
            <person name="Zifcakova L."/>
            <person name="Wipf D."/>
            <person name="Zambonelli A."/>
            <person name="Paolocci F."/>
            <person name="Nowrousian M."/>
            <person name="Ottonello S."/>
            <person name="Baldrian P."/>
            <person name="Spatafora J.W."/>
            <person name="Henrissat B."/>
            <person name="Nagy L.G."/>
            <person name="Aury J.M."/>
            <person name="Wincker P."/>
            <person name="Grigoriev I.V."/>
            <person name="Bonfante P."/>
            <person name="Martin F.M."/>
        </authorList>
    </citation>
    <scope>NUCLEOTIDE SEQUENCE [LARGE SCALE GENOMIC DNA]</scope>
    <source>
        <strain evidence="8 9">RN42</strain>
    </source>
</reference>
<dbReference type="PANTHER" id="PTHR24287:SF5">
    <property type="entry name" value="P450, PUTATIVE (EUROFUNG)-RELATED"/>
    <property type="match status" value="1"/>
</dbReference>
<dbReference type="SUPFAM" id="SSF48264">
    <property type="entry name" value="Cytochrome P450"/>
    <property type="match status" value="1"/>
</dbReference>
<dbReference type="STRING" id="1160509.A0A3N4IF98"/>
<dbReference type="PRINTS" id="PR00385">
    <property type="entry name" value="P450"/>
</dbReference>
<dbReference type="OrthoDB" id="1470350at2759"/>
<comment type="similarity">
    <text evidence="2 7">Belongs to the cytochrome P450 family.</text>
</comment>
<dbReference type="EMBL" id="ML119665">
    <property type="protein sequence ID" value="RPA83358.1"/>
    <property type="molecule type" value="Genomic_DNA"/>
</dbReference>
<name>A0A3N4IF98_ASCIM</name>
<keyword evidence="9" id="KW-1185">Reference proteome</keyword>
<dbReference type="PRINTS" id="PR01239">
    <property type="entry name" value="EP450IICYP52"/>
</dbReference>
<protein>
    <submittedName>
        <fullName evidence="8">Cytochrome P450 alkane hydroxylase-like protein</fullName>
    </submittedName>
</protein>
<evidence type="ECO:0000256" key="6">
    <source>
        <dbReference type="ARBA" id="ARBA00023033"/>
    </source>
</evidence>